<protein>
    <recommendedName>
        <fullName evidence="3">RNase H type-1 domain-containing protein</fullName>
    </recommendedName>
</protein>
<reference evidence="1 2" key="1">
    <citation type="journal article" date="2019" name="Genome Biol. Evol.">
        <title>Insights into the evolution of the New World diploid cottons (Gossypium, subgenus Houzingenia) based on genome sequencing.</title>
        <authorList>
            <person name="Grover C.E."/>
            <person name="Arick M.A. 2nd"/>
            <person name="Thrash A."/>
            <person name="Conover J.L."/>
            <person name="Sanders W.S."/>
            <person name="Peterson D.G."/>
            <person name="Frelichowski J.E."/>
            <person name="Scheffler J.A."/>
            <person name="Scheffler B.E."/>
            <person name="Wendel J.F."/>
        </authorList>
    </citation>
    <scope>NUCLEOTIDE SEQUENCE [LARGE SCALE GENOMIC DNA]</scope>
    <source>
        <strain evidence="1">8</strain>
        <tissue evidence="1">Leaf</tissue>
    </source>
</reference>
<evidence type="ECO:0008006" key="3">
    <source>
        <dbReference type="Google" id="ProtNLM"/>
    </source>
</evidence>
<evidence type="ECO:0000313" key="2">
    <source>
        <dbReference type="Proteomes" id="UP000593578"/>
    </source>
</evidence>
<feature type="non-terminal residue" evidence="1">
    <location>
        <position position="266"/>
    </location>
</feature>
<proteinExistence type="predicted"/>
<dbReference type="AlphaFoldDB" id="A0A7J8NTD6"/>
<dbReference type="EMBL" id="JABEZZ010000002">
    <property type="protein sequence ID" value="MBA0580084.1"/>
    <property type="molecule type" value="Genomic_DNA"/>
</dbReference>
<evidence type="ECO:0000313" key="1">
    <source>
        <dbReference type="EMBL" id="MBA0580084.1"/>
    </source>
</evidence>
<dbReference type="Proteomes" id="UP000593578">
    <property type="component" value="Unassembled WGS sequence"/>
</dbReference>
<name>A0A7J8NTD6_GOSRA</name>
<accession>A0A7J8NTD6</accession>
<gene>
    <name evidence="1" type="ORF">Gorai_022318</name>
</gene>
<sequence length="266" mass="29557">GSSKSGKKVALVSWDIVYQPREHGGLGFRKLQEHNTSFMMKLGFNLVYKSKALWVQVLRAKYEVANGLPKYYRVVDSFSCGEPSQRLDHLFERICFDCLLSDMITDDGAWNLDLFGLLEECLWETSEKFMESEESGVADSLGNIKGLNGLDSLFGLLSSSGASWSSSDVIKASNSWAKQYVSSSKGSTTKPREPIPDLYLIGNWVCLNTDGFVRYEAGFATAEENCETEIGVDSWTNTLEAAKAIQESPSNGSNYALIRRIHQLLS</sequence>
<organism evidence="1 2">
    <name type="scientific">Gossypium raimondii</name>
    <name type="common">Peruvian cotton</name>
    <name type="synonym">Gossypium klotzschianum subsp. raimondii</name>
    <dbReference type="NCBI Taxonomy" id="29730"/>
    <lineage>
        <taxon>Eukaryota</taxon>
        <taxon>Viridiplantae</taxon>
        <taxon>Streptophyta</taxon>
        <taxon>Embryophyta</taxon>
        <taxon>Tracheophyta</taxon>
        <taxon>Spermatophyta</taxon>
        <taxon>Magnoliopsida</taxon>
        <taxon>eudicotyledons</taxon>
        <taxon>Gunneridae</taxon>
        <taxon>Pentapetalae</taxon>
        <taxon>rosids</taxon>
        <taxon>malvids</taxon>
        <taxon>Malvales</taxon>
        <taxon>Malvaceae</taxon>
        <taxon>Malvoideae</taxon>
        <taxon>Gossypium</taxon>
    </lineage>
</organism>
<comment type="caution">
    <text evidence="1">The sequence shown here is derived from an EMBL/GenBank/DDBJ whole genome shotgun (WGS) entry which is preliminary data.</text>
</comment>